<proteinExistence type="predicted"/>
<evidence type="ECO:0000259" key="5">
    <source>
        <dbReference type="PROSITE" id="PS51635"/>
    </source>
</evidence>
<keyword evidence="3" id="KW-0443">Lipid metabolism</keyword>
<dbReference type="GO" id="GO:0052689">
    <property type="term" value="F:carboxylic ester hydrolase activity"/>
    <property type="evidence" value="ECO:0007669"/>
    <property type="project" value="UniProtKB-ARBA"/>
</dbReference>
<dbReference type="PANTHER" id="PTHR14226">
    <property type="entry name" value="NEUROPATHY TARGET ESTERASE/SWISS CHEESE D.MELANOGASTER"/>
    <property type="match status" value="1"/>
</dbReference>
<sequence>RVIGGEGVMQQFERQGRGDADWRGPRLLCHLTTPHVVIWSAVLASSAFPGLFPSRELFVRRKDGGFSSYASLGLAEGRRWRDGSVEQDLPLKEVAELFNVQFFIVAQTNPHIIPLLHFRTLLQSLPAGNLLLFIAKMFEEEFKMRCNQVKALMGSGVLHSLASLFSQPWVGSEGDVTIVAPTCWRRISRAIENLSEEEVLEFAAAGERAVWPHIAAIKCHCLAEMELHKCYAKLVKAHRERYADANGLDAMAQRGHIESKLPSWDNVIGGLESREAAPELEQLPEGVIDTLTGRSTQGSDDGDSAIRRSSIFGSY</sequence>
<keyword evidence="7" id="KW-1185">Reference proteome</keyword>
<feature type="non-terminal residue" evidence="6">
    <location>
        <position position="1"/>
    </location>
</feature>
<dbReference type="PROSITE" id="PS51635">
    <property type="entry name" value="PNPLA"/>
    <property type="match status" value="1"/>
</dbReference>
<dbReference type="GO" id="GO:0016298">
    <property type="term" value="F:lipase activity"/>
    <property type="evidence" value="ECO:0007669"/>
    <property type="project" value="UniProtKB-ARBA"/>
</dbReference>
<evidence type="ECO:0000256" key="2">
    <source>
        <dbReference type="ARBA" id="ARBA00022963"/>
    </source>
</evidence>
<evidence type="ECO:0000256" key="1">
    <source>
        <dbReference type="ARBA" id="ARBA00022801"/>
    </source>
</evidence>
<evidence type="ECO:0000313" key="6">
    <source>
        <dbReference type="EMBL" id="KAK3284685.1"/>
    </source>
</evidence>
<keyword evidence="1" id="KW-0378">Hydrolase</keyword>
<dbReference type="Proteomes" id="UP001190700">
    <property type="component" value="Unassembled WGS sequence"/>
</dbReference>
<evidence type="ECO:0000313" key="7">
    <source>
        <dbReference type="Proteomes" id="UP001190700"/>
    </source>
</evidence>
<keyword evidence="6" id="KW-0808">Transferase</keyword>
<evidence type="ECO:0000256" key="4">
    <source>
        <dbReference type="PROSITE-ProRule" id="PRU01161"/>
    </source>
</evidence>
<dbReference type="EMBL" id="LGRX02002199">
    <property type="protein sequence ID" value="KAK3284685.1"/>
    <property type="molecule type" value="Genomic_DNA"/>
</dbReference>
<keyword evidence="2" id="KW-0442">Lipid degradation</keyword>
<protein>
    <submittedName>
        <fullName evidence="6">Mitogen-activated protein kinase tyrosine protein phosphatase sdp1</fullName>
    </submittedName>
</protein>
<accession>A0AAE0GUZ4</accession>
<gene>
    <name evidence="6" type="ORF">CYMTET_7677</name>
</gene>
<keyword evidence="6" id="KW-0418">Kinase</keyword>
<dbReference type="InterPro" id="IPR050301">
    <property type="entry name" value="NTE"/>
</dbReference>
<dbReference type="SUPFAM" id="SSF52151">
    <property type="entry name" value="FabD/lysophospholipase-like"/>
    <property type="match status" value="1"/>
</dbReference>
<dbReference type="PANTHER" id="PTHR14226:SF10">
    <property type="entry name" value="TRIACYLGLYCEROL LIPASE 4-RELATED"/>
    <property type="match status" value="1"/>
</dbReference>
<feature type="domain" description="PNPLA" evidence="5">
    <location>
        <begin position="1"/>
        <end position="95"/>
    </location>
</feature>
<evidence type="ECO:0000256" key="3">
    <source>
        <dbReference type="ARBA" id="ARBA00023098"/>
    </source>
</evidence>
<organism evidence="6 7">
    <name type="scientific">Cymbomonas tetramitiformis</name>
    <dbReference type="NCBI Taxonomy" id="36881"/>
    <lineage>
        <taxon>Eukaryota</taxon>
        <taxon>Viridiplantae</taxon>
        <taxon>Chlorophyta</taxon>
        <taxon>Pyramimonadophyceae</taxon>
        <taxon>Pyramimonadales</taxon>
        <taxon>Pyramimonadaceae</taxon>
        <taxon>Cymbomonas</taxon>
    </lineage>
</organism>
<comment type="caution">
    <text evidence="6">The sequence shown here is derived from an EMBL/GenBank/DDBJ whole genome shotgun (WGS) entry which is preliminary data.</text>
</comment>
<dbReference type="GO" id="GO:0016042">
    <property type="term" value="P:lipid catabolic process"/>
    <property type="evidence" value="ECO:0007669"/>
    <property type="project" value="UniProtKB-KW"/>
</dbReference>
<dbReference type="Gene3D" id="3.40.1090.10">
    <property type="entry name" value="Cytosolic phospholipase A2 catalytic domain"/>
    <property type="match status" value="1"/>
</dbReference>
<dbReference type="InterPro" id="IPR016035">
    <property type="entry name" value="Acyl_Trfase/lysoPLipase"/>
</dbReference>
<comment type="caution">
    <text evidence="4">Lacks conserved residue(s) required for the propagation of feature annotation.</text>
</comment>
<name>A0AAE0GUZ4_9CHLO</name>
<dbReference type="InterPro" id="IPR002641">
    <property type="entry name" value="PNPLA_dom"/>
</dbReference>
<reference evidence="6 7" key="1">
    <citation type="journal article" date="2015" name="Genome Biol. Evol.">
        <title>Comparative Genomics of a Bacterivorous Green Alga Reveals Evolutionary Causalities and Consequences of Phago-Mixotrophic Mode of Nutrition.</title>
        <authorList>
            <person name="Burns J.A."/>
            <person name="Paasch A."/>
            <person name="Narechania A."/>
            <person name="Kim E."/>
        </authorList>
    </citation>
    <scope>NUCLEOTIDE SEQUENCE [LARGE SCALE GENOMIC DNA]</scope>
    <source>
        <strain evidence="6 7">PLY_AMNH</strain>
    </source>
</reference>
<dbReference type="AlphaFoldDB" id="A0AAE0GUZ4"/>
<dbReference type="GO" id="GO:0016301">
    <property type="term" value="F:kinase activity"/>
    <property type="evidence" value="ECO:0007669"/>
    <property type="project" value="UniProtKB-KW"/>
</dbReference>